<dbReference type="Pfam" id="PF00651">
    <property type="entry name" value="BTB"/>
    <property type="match status" value="1"/>
</dbReference>
<dbReference type="OrthoDB" id="7492888at2759"/>
<dbReference type="InterPro" id="IPR011333">
    <property type="entry name" value="SKP1/BTB/POZ_sf"/>
</dbReference>
<protein>
    <recommendedName>
        <fullName evidence="1">BTB domain-containing protein</fullName>
    </recommendedName>
</protein>
<proteinExistence type="predicted"/>
<sequence>MKQQINCQMKHDRYPFYKNSKWIYTCYIENQKINANAEIEMIGLHKQGLLNKNVFIVILENCKLSRIPQGLKSIFPNMEVLQIVKSNLPHIDRKDLKEYETLKQFYFCFNPIRFLLDDLLLDMKSLEFFTVRGSMLEFVEPNILNGLSKLKYANFNECGFMNLRFNSIQPEANDVSLEELKDELHSKYEDYVRKKMLDNKQQQMLNDFEFIFNLKRVMQNENFKDFKVVVGLEEFKVHKFVLAACSPVFAEMIENNTEAESLKLVDIPPEIFCVIYNYIYLKKFPNPRNCNLIHLLVACKRLKIKKLAEFAAKELENVINLENAIELLALGNKYGYEDLKRKSFVKVKEIFEK</sequence>
<feature type="domain" description="BTB" evidence="1">
    <location>
        <begin position="224"/>
        <end position="288"/>
    </location>
</feature>
<organism evidence="2 3">
    <name type="scientific">Polypedilum vanderplanki</name>
    <name type="common">Sleeping chironomid midge</name>
    <dbReference type="NCBI Taxonomy" id="319348"/>
    <lineage>
        <taxon>Eukaryota</taxon>
        <taxon>Metazoa</taxon>
        <taxon>Ecdysozoa</taxon>
        <taxon>Arthropoda</taxon>
        <taxon>Hexapoda</taxon>
        <taxon>Insecta</taxon>
        <taxon>Pterygota</taxon>
        <taxon>Neoptera</taxon>
        <taxon>Endopterygota</taxon>
        <taxon>Diptera</taxon>
        <taxon>Nematocera</taxon>
        <taxon>Chironomoidea</taxon>
        <taxon>Chironomidae</taxon>
        <taxon>Chironominae</taxon>
        <taxon>Polypedilum</taxon>
        <taxon>Polypedilum</taxon>
    </lineage>
</organism>
<accession>A0A9J6BLN6</accession>
<dbReference type="SUPFAM" id="SSF52058">
    <property type="entry name" value="L domain-like"/>
    <property type="match status" value="1"/>
</dbReference>
<evidence type="ECO:0000313" key="2">
    <source>
        <dbReference type="EMBL" id="KAG5670669.1"/>
    </source>
</evidence>
<gene>
    <name evidence="2" type="ORF">PVAND_000917</name>
</gene>
<dbReference type="Proteomes" id="UP001107558">
    <property type="component" value="Chromosome 3"/>
</dbReference>
<dbReference type="Gene3D" id="3.30.710.10">
    <property type="entry name" value="Potassium Channel Kv1.1, Chain A"/>
    <property type="match status" value="1"/>
</dbReference>
<evidence type="ECO:0000259" key="1">
    <source>
        <dbReference type="PROSITE" id="PS50097"/>
    </source>
</evidence>
<dbReference type="EMBL" id="JADBJN010000003">
    <property type="protein sequence ID" value="KAG5670669.1"/>
    <property type="molecule type" value="Genomic_DNA"/>
</dbReference>
<dbReference type="CDD" id="cd18186">
    <property type="entry name" value="BTB_POZ_ZBTB_KLHL-like"/>
    <property type="match status" value="1"/>
</dbReference>
<name>A0A9J6BLN6_POLVA</name>
<comment type="caution">
    <text evidence="2">The sequence shown here is derived from an EMBL/GenBank/DDBJ whole genome shotgun (WGS) entry which is preliminary data.</text>
</comment>
<evidence type="ECO:0000313" key="3">
    <source>
        <dbReference type="Proteomes" id="UP001107558"/>
    </source>
</evidence>
<keyword evidence="3" id="KW-1185">Reference proteome</keyword>
<reference evidence="2" key="1">
    <citation type="submission" date="2021-03" db="EMBL/GenBank/DDBJ databases">
        <title>Chromosome level genome of the anhydrobiotic midge Polypedilum vanderplanki.</title>
        <authorList>
            <person name="Yoshida Y."/>
            <person name="Kikawada T."/>
            <person name="Gusev O."/>
        </authorList>
    </citation>
    <scope>NUCLEOTIDE SEQUENCE</scope>
    <source>
        <strain evidence="2">NIAS01</strain>
        <tissue evidence="2">Whole body or cell culture</tissue>
    </source>
</reference>
<dbReference type="InterPro" id="IPR032675">
    <property type="entry name" value="LRR_dom_sf"/>
</dbReference>
<dbReference type="SUPFAM" id="SSF54695">
    <property type="entry name" value="POZ domain"/>
    <property type="match status" value="1"/>
</dbReference>
<dbReference type="PROSITE" id="PS50097">
    <property type="entry name" value="BTB"/>
    <property type="match status" value="1"/>
</dbReference>
<dbReference type="SMART" id="SM00225">
    <property type="entry name" value="BTB"/>
    <property type="match status" value="1"/>
</dbReference>
<dbReference type="AlphaFoldDB" id="A0A9J6BLN6"/>
<dbReference type="InterPro" id="IPR000210">
    <property type="entry name" value="BTB/POZ_dom"/>
</dbReference>
<dbReference type="PANTHER" id="PTHR24413">
    <property type="entry name" value="SPECKLE-TYPE POZ PROTEIN"/>
    <property type="match status" value="1"/>
</dbReference>
<dbReference type="Gene3D" id="3.80.10.10">
    <property type="entry name" value="Ribonuclease Inhibitor"/>
    <property type="match status" value="1"/>
</dbReference>